<gene>
    <name evidence="3" type="ORF">AK812_SmicGene13945</name>
</gene>
<accession>A0A1Q9E6R0</accession>
<dbReference type="AlphaFoldDB" id="A0A1Q9E6R0"/>
<comment type="caution">
    <text evidence="3">The sequence shown here is derived from an EMBL/GenBank/DDBJ whole genome shotgun (WGS) entry which is preliminary data.</text>
</comment>
<dbReference type="Proteomes" id="UP000186817">
    <property type="component" value="Unassembled WGS sequence"/>
</dbReference>
<feature type="compositionally biased region" description="Basic and acidic residues" evidence="1">
    <location>
        <begin position="219"/>
        <end position="231"/>
    </location>
</feature>
<feature type="region of interest" description="Disordered" evidence="1">
    <location>
        <begin position="218"/>
        <end position="238"/>
    </location>
</feature>
<protein>
    <submittedName>
        <fullName evidence="3">Uncharacterized protein</fullName>
    </submittedName>
</protein>
<evidence type="ECO:0000313" key="3">
    <source>
        <dbReference type="EMBL" id="OLQ03114.1"/>
    </source>
</evidence>
<keyword evidence="2" id="KW-1133">Transmembrane helix</keyword>
<evidence type="ECO:0000313" key="4">
    <source>
        <dbReference type="Proteomes" id="UP000186817"/>
    </source>
</evidence>
<name>A0A1Q9E6R0_SYMMI</name>
<keyword evidence="4" id="KW-1185">Reference proteome</keyword>
<sequence>MLLRSHPPQQLLLLLLLLRLFLLLLLLLLLLLRKPTHFSVIEAVHIDAESLRNRVDKVSSDGVRGASVLLVLVVDVILRITKALLVEKDRKRRNWHWQWGTGSWQPKVPALLQHMRSGECPLGQKELMQSTCFGEPGRSGPVPWTADSRELSQRDMEGQSALSGPRRNEASEGFALRRKMLSEMRLLQPFRYAELATEPVGLLNRSVQELSILVQAARNRPEGSGEPEAMRSKGRALGSRRMAKGPQRSFVEALASRLRSQGTSMKCPFTFAQYRAFCDVSSQAAAEAETAQDGRRFFFNVLNWIEFAVAIVGLISVIVEIEVPFQVPNIDLCCECTGLRGGIKGRINKGVDKLFDHLVRKQLVDFLLMPAENMKHGYCDSPSHVEVFKLDIEKRPFQERAADWNFEDVLASKSTMFQQLRQVYFVGLQRYRMQICIHDFEIRYEDDTSGICGPYRIVGGFVVDSLQLRAVSAGMLRVLEKYAMSNRENRVVAGKGDVSSQHSEGLRVLFRRPSEASDAAHHRHFAIPTDSGCSVSDFLKTRKILRKWERLRYGISELIGNQCLDGSRPLAIGMSFRSPHAVHLSQHRLREKARRLRDIIGQHKYLALWLIVPLLFLHLPNEFIA</sequence>
<keyword evidence="2" id="KW-0472">Membrane</keyword>
<proteinExistence type="predicted"/>
<dbReference type="EMBL" id="LSRX01000245">
    <property type="protein sequence ID" value="OLQ03114.1"/>
    <property type="molecule type" value="Genomic_DNA"/>
</dbReference>
<reference evidence="3 4" key="1">
    <citation type="submission" date="2016-02" db="EMBL/GenBank/DDBJ databases">
        <title>Genome analysis of coral dinoflagellate symbionts highlights evolutionary adaptations to a symbiotic lifestyle.</title>
        <authorList>
            <person name="Aranda M."/>
            <person name="Li Y."/>
            <person name="Liew Y.J."/>
            <person name="Baumgarten S."/>
            <person name="Simakov O."/>
            <person name="Wilson M."/>
            <person name="Piel J."/>
            <person name="Ashoor H."/>
            <person name="Bougouffa S."/>
            <person name="Bajic V.B."/>
            <person name="Ryu T."/>
            <person name="Ravasi T."/>
            <person name="Bayer T."/>
            <person name="Micklem G."/>
            <person name="Kim H."/>
            <person name="Bhak J."/>
            <person name="Lajeunesse T.C."/>
            <person name="Voolstra C.R."/>
        </authorList>
    </citation>
    <scope>NUCLEOTIDE SEQUENCE [LARGE SCALE GENOMIC DNA]</scope>
    <source>
        <strain evidence="3 4">CCMP2467</strain>
    </source>
</reference>
<keyword evidence="2" id="KW-0812">Transmembrane</keyword>
<organism evidence="3 4">
    <name type="scientific">Symbiodinium microadriaticum</name>
    <name type="common">Dinoflagellate</name>
    <name type="synonym">Zooxanthella microadriatica</name>
    <dbReference type="NCBI Taxonomy" id="2951"/>
    <lineage>
        <taxon>Eukaryota</taxon>
        <taxon>Sar</taxon>
        <taxon>Alveolata</taxon>
        <taxon>Dinophyceae</taxon>
        <taxon>Suessiales</taxon>
        <taxon>Symbiodiniaceae</taxon>
        <taxon>Symbiodinium</taxon>
    </lineage>
</organism>
<feature type="transmembrane region" description="Helical" evidence="2">
    <location>
        <begin position="297"/>
        <end position="319"/>
    </location>
</feature>
<evidence type="ECO:0000256" key="1">
    <source>
        <dbReference type="SAM" id="MobiDB-lite"/>
    </source>
</evidence>
<evidence type="ECO:0000256" key="2">
    <source>
        <dbReference type="SAM" id="Phobius"/>
    </source>
</evidence>
<dbReference type="OrthoDB" id="415401at2759"/>